<dbReference type="CDD" id="cd18120">
    <property type="entry name" value="ATP-synt_Vo_Ao_c"/>
    <property type="match status" value="1"/>
</dbReference>
<feature type="transmembrane region" description="Helical" evidence="5">
    <location>
        <begin position="6"/>
        <end position="24"/>
    </location>
</feature>
<protein>
    <submittedName>
        <fullName evidence="7">ATPase</fullName>
    </submittedName>
</protein>
<dbReference type="Proteomes" id="UP000886100">
    <property type="component" value="Unassembled WGS sequence"/>
</dbReference>
<dbReference type="EMBL" id="DROM01000027">
    <property type="protein sequence ID" value="HHH12675.1"/>
    <property type="molecule type" value="Genomic_DNA"/>
</dbReference>
<evidence type="ECO:0000256" key="3">
    <source>
        <dbReference type="ARBA" id="ARBA00022989"/>
    </source>
</evidence>
<comment type="subcellular location">
    <subcellularLocation>
        <location evidence="1">Membrane</location>
        <topology evidence="1">Multi-pass membrane protein</topology>
    </subcellularLocation>
</comment>
<keyword evidence="2 5" id="KW-0812">Transmembrane</keyword>
<dbReference type="SUPFAM" id="SSF81333">
    <property type="entry name" value="F1F0 ATP synthase subunit C"/>
    <property type="match status" value="1"/>
</dbReference>
<keyword evidence="3 5" id="KW-1133">Transmembrane helix</keyword>
<feature type="transmembrane region" description="Helical" evidence="5">
    <location>
        <begin position="86"/>
        <end position="111"/>
    </location>
</feature>
<evidence type="ECO:0000259" key="6">
    <source>
        <dbReference type="Pfam" id="PF00137"/>
    </source>
</evidence>
<proteinExistence type="predicted"/>
<dbReference type="Pfam" id="PF00137">
    <property type="entry name" value="ATP-synt_C"/>
    <property type="match status" value="1"/>
</dbReference>
<dbReference type="GO" id="GO:0033177">
    <property type="term" value="C:proton-transporting two-sector ATPase complex, proton-transporting domain"/>
    <property type="evidence" value="ECO:0007669"/>
    <property type="project" value="InterPro"/>
</dbReference>
<evidence type="ECO:0000256" key="2">
    <source>
        <dbReference type="ARBA" id="ARBA00022692"/>
    </source>
</evidence>
<feature type="domain" description="V-ATPase proteolipid subunit C-like" evidence="6">
    <location>
        <begin position="84"/>
        <end position="143"/>
    </location>
</feature>
<comment type="caution">
    <text evidence="7">The sequence shown here is derived from an EMBL/GenBank/DDBJ whole genome shotgun (WGS) entry which is preliminary data.</text>
</comment>
<dbReference type="InterPro" id="IPR002379">
    <property type="entry name" value="ATPase_proteolipid_c-like_dom"/>
</dbReference>
<gene>
    <name evidence="7" type="ORF">ENJ98_00400</name>
</gene>
<evidence type="ECO:0000256" key="1">
    <source>
        <dbReference type="ARBA" id="ARBA00004141"/>
    </source>
</evidence>
<dbReference type="AlphaFoldDB" id="A0A7C5IY77"/>
<reference evidence="7" key="1">
    <citation type="journal article" date="2020" name="mSystems">
        <title>Genome- and Community-Level Interaction Insights into Carbon Utilization and Element Cycling Functions of Hydrothermarchaeota in Hydrothermal Sediment.</title>
        <authorList>
            <person name="Zhou Z."/>
            <person name="Liu Y."/>
            <person name="Xu W."/>
            <person name="Pan J."/>
            <person name="Luo Z.H."/>
            <person name="Li M."/>
        </authorList>
    </citation>
    <scope>NUCLEOTIDE SEQUENCE [LARGE SCALE GENOMIC DNA]</scope>
    <source>
        <strain evidence="7">HyVt-535</strain>
    </source>
</reference>
<feature type="transmembrane region" description="Helical" evidence="5">
    <location>
        <begin position="45"/>
        <end position="66"/>
    </location>
</feature>
<dbReference type="InterPro" id="IPR035921">
    <property type="entry name" value="F/V-ATP_Csub_sf"/>
</dbReference>
<dbReference type="Gene3D" id="1.20.120.610">
    <property type="entry name" value="lithium bound rotor ring of v- atpase"/>
    <property type="match status" value="1"/>
</dbReference>
<feature type="transmembrane region" description="Helical" evidence="5">
    <location>
        <begin position="123"/>
        <end position="145"/>
    </location>
</feature>
<evidence type="ECO:0000256" key="5">
    <source>
        <dbReference type="SAM" id="Phobius"/>
    </source>
</evidence>
<name>A0A7C5IY77_9GAMM</name>
<sequence>MYWMITLLGISLLAMVATGIYLEIHPPAPDPARVRRWKKLVGGNLLLFMAAQVGLLAFGVQEALAAQPALPSGEVSIGFGLSLIGIGIPTALATIGAGIAVGPVGAASLAVISEKPELFGRTLIYLGLAEGIAIYGLVVTILMLGKLG</sequence>
<keyword evidence="4 5" id="KW-0472">Membrane</keyword>
<evidence type="ECO:0000256" key="4">
    <source>
        <dbReference type="ARBA" id="ARBA00023136"/>
    </source>
</evidence>
<dbReference type="GO" id="GO:0015078">
    <property type="term" value="F:proton transmembrane transporter activity"/>
    <property type="evidence" value="ECO:0007669"/>
    <property type="project" value="InterPro"/>
</dbReference>
<organism evidence="7">
    <name type="scientific">Thiolapillus brandeum</name>
    <dbReference type="NCBI Taxonomy" id="1076588"/>
    <lineage>
        <taxon>Bacteria</taxon>
        <taxon>Pseudomonadati</taxon>
        <taxon>Pseudomonadota</taxon>
        <taxon>Gammaproteobacteria</taxon>
        <taxon>Chromatiales</taxon>
        <taxon>Sedimenticolaceae</taxon>
        <taxon>Thiolapillus</taxon>
    </lineage>
</organism>
<evidence type="ECO:0000313" key="7">
    <source>
        <dbReference type="EMBL" id="HHH12675.1"/>
    </source>
</evidence>
<accession>A0A7C5IY77</accession>